<reference evidence="2 3" key="1">
    <citation type="submission" date="2022-05" db="EMBL/GenBank/DDBJ databases">
        <authorList>
            <consortium name="Genoscope - CEA"/>
            <person name="William W."/>
        </authorList>
    </citation>
    <scope>NUCLEOTIDE SEQUENCE [LARGE SCALE GENOMIC DNA]</scope>
</reference>
<protein>
    <recommendedName>
        <fullName evidence="4">ZP domain-containing protein</fullName>
    </recommendedName>
</protein>
<proteinExistence type="predicted"/>
<evidence type="ECO:0000256" key="1">
    <source>
        <dbReference type="SAM" id="SignalP"/>
    </source>
</evidence>
<keyword evidence="3" id="KW-1185">Reference proteome</keyword>
<dbReference type="AlphaFoldDB" id="A0AAU9XTN7"/>
<evidence type="ECO:0000313" key="2">
    <source>
        <dbReference type="EMBL" id="CAH3157460.1"/>
    </source>
</evidence>
<organism evidence="2 3">
    <name type="scientific">Pocillopora meandrina</name>
    <dbReference type="NCBI Taxonomy" id="46732"/>
    <lineage>
        <taxon>Eukaryota</taxon>
        <taxon>Metazoa</taxon>
        <taxon>Cnidaria</taxon>
        <taxon>Anthozoa</taxon>
        <taxon>Hexacorallia</taxon>
        <taxon>Scleractinia</taxon>
        <taxon>Astrocoeniina</taxon>
        <taxon>Pocilloporidae</taxon>
        <taxon>Pocillopora</taxon>
    </lineage>
</organism>
<comment type="caution">
    <text evidence="2">The sequence shown here is derived from an EMBL/GenBank/DDBJ whole genome shotgun (WGS) entry which is preliminary data.</text>
</comment>
<feature type="signal peptide" evidence="1">
    <location>
        <begin position="1"/>
        <end position="21"/>
    </location>
</feature>
<dbReference type="EMBL" id="CALNXJ010000064">
    <property type="protein sequence ID" value="CAH3157460.1"/>
    <property type="molecule type" value="Genomic_DNA"/>
</dbReference>
<evidence type="ECO:0000313" key="3">
    <source>
        <dbReference type="Proteomes" id="UP001159428"/>
    </source>
</evidence>
<evidence type="ECO:0008006" key="4">
    <source>
        <dbReference type="Google" id="ProtNLM"/>
    </source>
</evidence>
<keyword evidence="1" id="KW-0732">Signal</keyword>
<feature type="chain" id="PRO_5043773632" description="ZP domain-containing protein" evidence="1">
    <location>
        <begin position="22"/>
        <end position="265"/>
    </location>
</feature>
<dbReference type="Proteomes" id="UP001159428">
    <property type="component" value="Unassembled WGS sequence"/>
</dbReference>
<gene>
    <name evidence="2" type="ORF">PMEA_00029992</name>
</gene>
<accession>A0AAU9XTN7</accession>
<sequence>MRRELWSVLITFLQLMSSTSSNFLSVSQHGPRVLIAKSYGAPLKLTCEDVLANKIILSGISLFKMKRTVEANHVFPGIYAQSQSECQGSFRLTNNTQAAECELSFVGRKIPSDVMIVAVYQCAQDGDPRRQLVHTRASESGDLILRCGINGMIDILDITMNDTDLKEQERERIKQQCAMKAFQNNQAPQQRIGHKQAVFCPVSRQGRDGKLKVRYQCLPALQKVLNPVLVNKTNTTGSVTRRFARQLKRQSKRKKHTLKIFKKSL</sequence>
<name>A0AAU9XTN7_9CNID</name>